<reference evidence="1 2" key="1">
    <citation type="journal article" date="2015" name="Genome Announc.">
        <title>Draft Genome Sequence of Mycobacterium obuense Strain UC1, Isolated from Patient Sputum.</title>
        <authorList>
            <person name="Greninger A.L."/>
            <person name="Cunningham G."/>
            <person name="Hsu E.D."/>
            <person name="Yu J.M."/>
            <person name="Chiu C.Y."/>
            <person name="Miller S."/>
        </authorList>
    </citation>
    <scope>NUCLEOTIDE SEQUENCE [LARGE SCALE GENOMIC DNA]</scope>
    <source>
        <strain evidence="1 2">UC1</strain>
    </source>
</reference>
<comment type="caution">
    <text evidence="1">The sequence shown here is derived from an EMBL/GenBank/DDBJ whole genome shotgun (WGS) entry which is preliminary data.</text>
</comment>
<evidence type="ECO:0000313" key="2">
    <source>
        <dbReference type="Proteomes" id="UP000034150"/>
    </source>
</evidence>
<proteinExistence type="predicted"/>
<dbReference type="AlphaFoldDB" id="A0A0M2WDD5"/>
<dbReference type="EMBL" id="LAUZ02000051">
    <property type="protein sequence ID" value="KKO60831.1"/>
    <property type="molecule type" value="Genomic_DNA"/>
</dbReference>
<dbReference type="PATRIC" id="fig|1807.13.peg.4022"/>
<dbReference type="Proteomes" id="UP000034150">
    <property type="component" value="Unassembled WGS sequence"/>
</dbReference>
<organism evidence="1 2">
    <name type="scientific">Mycolicibacterium obuense</name>
    <dbReference type="NCBI Taxonomy" id="1807"/>
    <lineage>
        <taxon>Bacteria</taxon>
        <taxon>Bacillati</taxon>
        <taxon>Actinomycetota</taxon>
        <taxon>Actinomycetes</taxon>
        <taxon>Mycobacteriales</taxon>
        <taxon>Mycobacteriaceae</taxon>
        <taxon>Mycolicibacterium</taxon>
    </lineage>
</organism>
<sequence length="191" mass="21261">MWESPLVDAVTVIGDAEFHVVLDARDREGDVSSRRRMAQSVVQEIPGHLRQPLAVRPQAGVPVGREVQRDVLRGEAISDRRGGCPSRIAGVDPCRCDRGVRLLGLGQRGGVGRETHQSAGLFAQHRYGGWVQRLHAVLHCLEVCLQYRHRSADLVGKITEELLSRRLHRLQPISHPVESHCKVIEFITEPG</sequence>
<accession>A0A0M2WDD5</accession>
<protein>
    <submittedName>
        <fullName evidence="1">Uncharacterized protein</fullName>
    </submittedName>
</protein>
<evidence type="ECO:0000313" key="1">
    <source>
        <dbReference type="EMBL" id="KKO60831.1"/>
    </source>
</evidence>
<gene>
    <name evidence="1" type="ORF">WN67_32075</name>
</gene>
<keyword evidence="2" id="KW-1185">Reference proteome</keyword>
<name>A0A0M2WDD5_9MYCO</name>